<feature type="compositionally biased region" description="Low complexity" evidence="2">
    <location>
        <begin position="466"/>
        <end position="480"/>
    </location>
</feature>
<keyword evidence="1" id="KW-0862">Zinc</keyword>
<evidence type="ECO:0000313" key="4">
    <source>
        <dbReference type="EMBL" id="CAG7837430.1"/>
    </source>
</evidence>
<dbReference type="PROSITE" id="PS50157">
    <property type="entry name" value="ZINC_FINGER_C2H2_2"/>
    <property type="match status" value="1"/>
</dbReference>
<feature type="compositionally biased region" description="Basic residues" evidence="2">
    <location>
        <begin position="373"/>
        <end position="383"/>
    </location>
</feature>
<organism evidence="4 5">
    <name type="scientific">Allacma fusca</name>
    <dbReference type="NCBI Taxonomy" id="39272"/>
    <lineage>
        <taxon>Eukaryota</taxon>
        <taxon>Metazoa</taxon>
        <taxon>Ecdysozoa</taxon>
        <taxon>Arthropoda</taxon>
        <taxon>Hexapoda</taxon>
        <taxon>Collembola</taxon>
        <taxon>Symphypleona</taxon>
        <taxon>Sminthuridae</taxon>
        <taxon>Allacma</taxon>
    </lineage>
</organism>
<feature type="region of interest" description="Disordered" evidence="2">
    <location>
        <begin position="366"/>
        <end position="489"/>
    </location>
</feature>
<dbReference type="PROSITE" id="PS00028">
    <property type="entry name" value="ZINC_FINGER_C2H2_1"/>
    <property type="match status" value="2"/>
</dbReference>
<reference evidence="4" key="1">
    <citation type="submission" date="2021-06" db="EMBL/GenBank/DDBJ databases">
        <authorList>
            <person name="Hodson N. C."/>
            <person name="Mongue J. A."/>
            <person name="Jaron S. K."/>
        </authorList>
    </citation>
    <scope>NUCLEOTIDE SEQUENCE</scope>
</reference>
<keyword evidence="5" id="KW-1185">Reference proteome</keyword>
<protein>
    <recommendedName>
        <fullName evidence="3">C2H2-type domain-containing protein</fullName>
    </recommendedName>
</protein>
<evidence type="ECO:0000256" key="1">
    <source>
        <dbReference type="PROSITE-ProRule" id="PRU00042"/>
    </source>
</evidence>
<dbReference type="AlphaFoldDB" id="A0A8J2LSH2"/>
<dbReference type="Proteomes" id="UP000708208">
    <property type="component" value="Unassembled WGS sequence"/>
</dbReference>
<comment type="caution">
    <text evidence="4">The sequence shown here is derived from an EMBL/GenBank/DDBJ whole genome shotgun (WGS) entry which is preliminary data.</text>
</comment>
<evidence type="ECO:0000313" key="5">
    <source>
        <dbReference type="Proteomes" id="UP000708208"/>
    </source>
</evidence>
<keyword evidence="1" id="KW-0479">Metal-binding</keyword>
<evidence type="ECO:0000256" key="2">
    <source>
        <dbReference type="SAM" id="MobiDB-lite"/>
    </source>
</evidence>
<name>A0A8J2LSH2_9HEXA</name>
<dbReference type="GO" id="GO:0008270">
    <property type="term" value="F:zinc ion binding"/>
    <property type="evidence" value="ECO:0007669"/>
    <property type="project" value="UniProtKB-KW"/>
</dbReference>
<dbReference type="SMART" id="SM00355">
    <property type="entry name" value="ZnF_C2H2"/>
    <property type="match status" value="3"/>
</dbReference>
<feature type="region of interest" description="Disordered" evidence="2">
    <location>
        <begin position="502"/>
        <end position="542"/>
    </location>
</feature>
<dbReference type="EMBL" id="CAJVCH010571405">
    <property type="protein sequence ID" value="CAG7837430.1"/>
    <property type="molecule type" value="Genomic_DNA"/>
</dbReference>
<accession>A0A8J2LSH2</accession>
<gene>
    <name evidence="4" type="ORF">AFUS01_LOCUS46547</name>
</gene>
<keyword evidence="1" id="KW-0863">Zinc-finger</keyword>
<feature type="compositionally biased region" description="Low complexity" evidence="2">
    <location>
        <begin position="507"/>
        <end position="518"/>
    </location>
</feature>
<dbReference type="OrthoDB" id="6369148at2759"/>
<feature type="compositionally biased region" description="Polar residues" evidence="2">
    <location>
        <begin position="403"/>
        <end position="423"/>
    </location>
</feature>
<sequence>MLSIRHFGSNPIRDSEDLQEQVTRLSSTVQMFQDWGHRSDDRLSKLESSVSCIQGSVRELKEKCKLLETKLKLQELREERLEILAVALERFFDENSVIGAESERVMSTRRRRSERKRNLDKLMATEKCRPDLDFPGRVKTPVKSPVPVPPLVVHKTVKTPVKSPVPVPPLVVHKTGKNPSVSNISQEIITVRTRDTKGEKLVENEHRTLTTIESQPKEVVKHITEISRLSEQTRNETLDMQGENGKVRKNIKESFVCGSSNSIASKKRKSVLENVVEHVNQNQNINSEKIVGKSKQGDLAPYKCSYCTKPFWCKHSCREHELAHVTGKLKCSLCDYESDFRRGLKGHVARVHDVNSNMEHNSISLMTKSNSPTRHKKKKKILKIKLPMTPNKSSKSVEPAHNHITSASFPLNNGETSENSVKASLSTPDPLTQSSLSTTSSTNTLMKNDDQINSEPPRKKKKKMSKNISRINSSLSSINSQENRAPELLDSTTKKIKKFRENKLSEESYSSAAATSSADIQQPQESLKEAVPPPSSDPAEVHACPFCSKTCRNISKLEKHLLRKH</sequence>
<proteinExistence type="predicted"/>
<dbReference type="InterPro" id="IPR013087">
    <property type="entry name" value="Znf_C2H2_type"/>
</dbReference>
<feature type="compositionally biased region" description="Low complexity" evidence="2">
    <location>
        <begin position="424"/>
        <end position="445"/>
    </location>
</feature>
<feature type="domain" description="C2H2-type" evidence="3">
    <location>
        <begin position="302"/>
        <end position="329"/>
    </location>
</feature>
<evidence type="ECO:0000259" key="3">
    <source>
        <dbReference type="PROSITE" id="PS50157"/>
    </source>
</evidence>